<dbReference type="GO" id="GO:0004674">
    <property type="term" value="F:protein serine/threonine kinase activity"/>
    <property type="evidence" value="ECO:0007669"/>
    <property type="project" value="UniProtKB-EC"/>
</dbReference>
<evidence type="ECO:0000259" key="6">
    <source>
        <dbReference type="PROSITE" id="PS50011"/>
    </source>
</evidence>
<evidence type="ECO:0000256" key="3">
    <source>
        <dbReference type="ARBA" id="ARBA00022840"/>
    </source>
</evidence>
<reference evidence="9" key="1">
    <citation type="submission" date="2017-02" db="UniProtKB">
        <authorList>
            <consortium name="WormBaseParasite"/>
        </authorList>
    </citation>
    <scope>IDENTIFICATION</scope>
</reference>
<evidence type="ECO:0000256" key="2">
    <source>
        <dbReference type="ARBA" id="ARBA00022741"/>
    </source>
</evidence>
<dbReference type="WBParaSite" id="TCLT_0000101201-mRNA-1">
    <property type="protein sequence ID" value="TCLT_0000101201-mRNA-1"/>
    <property type="gene ID" value="TCLT_0000101201"/>
</dbReference>
<feature type="domain" description="Protein kinase" evidence="6">
    <location>
        <begin position="260"/>
        <end position="528"/>
    </location>
</feature>
<keyword evidence="3 4" id="KW-0067">ATP-binding</keyword>
<keyword evidence="2 4" id="KW-0547">Nucleotide-binding</keyword>
<dbReference type="EC" id="2.7.11.1" evidence="1"/>
<protein>
    <recommendedName>
        <fullName evidence="1">non-specific serine/threonine protein kinase</fullName>
        <ecNumber evidence="1">2.7.11.1</ecNumber>
    </recommendedName>
</protein>
<name>A0A0N5CLM0_THECL</name>
<proteinExistence type="predicted"/>
<dbReference type="AlphaFoldDB" id="A0A0N5CLM0"/>
<dbReference type="SMART" id="SM00220">
    <property type="entry name" value="S_TKc"/>
    <property type="match status" value="1"/>
</dbReference>
<evidence type="ECO:0000313" key="8">
    <source>
        <dbReference type="Proteomes" id="UP000276776"/>
    </source>
</evidence>
<organism evidence="9">
    <name type="scientific">Thelazia callipaeda</name>
    <name type="common">Oriental eyeworm</name>
    <name type="synonym">Parasitic nematode</name>
    <dbReference type="NCBI Taxonomy" id="103827"/>
    <lineage>
        <taxon>Eukaryota</taxon>
        <taxon>Metazoa</taxon>
        <taxon>Ecdysozoa</taxon>
        <taxon>Nematoda</taxon>
        <taxon>Chromadorea</taxon>
        <taxon>Rhabditida</taxon>
        <taxon>Spirurina</taxon>
        <taxon>Spiruromorpha</taxon>
        <taxon>Thelazioidea</taxon>
        <taxon>Thelaziidae</taxon>
        <taxon>Thelazia</taxon>
    </lineage>
</organism>
<evidence type="ECO:0000256" key="1">
    <source>
        <dbReference type="ARBA" id="ARBA00012513"/>
    </source>
</evidence>
<dbReference type="SUPFAM" id="SSF56112">
    <property type="entry name" value="Protein kinase-like (PK-like)"/>
    <property type="match status" value="1"/>
</dbReference>
<dbReference type="InterPro" id="IPR000719">
    <property type="entry name" value="Prot_kinase_dom"/>
</dbReference>
<dbReference type="PROSITE" id="PS50011">
    <property type="entry name" value="PROTEIN_KINASE_DOM"/>
    <property type="match status" value="1"/>
</dbReference>
<dbReference type="OrthoDB" id="5800476at2759"/>
<dbReference type="Pfam" id="PF00069">
    <property type="entry name" value="Pkinase"/>
    <property type="match status" value="1"/>
</dbReference>
<dbReference type="EMBL" id="UYYF01000105">
    <property type="protein sequence ID" value="VDM96225.1"/>
    <property type="molecule type" value="Genomic_DNA"/>
</dbReference>
<feature type="binding site" evidence="4">
    <location>
        <position position="289"/>
    </location>
    <ligand>
        <name>ATP</name>
        <dbReference type="ChEBI" id="CHEBI:30616"/>
    </ligand>
</feature>
<dbReference type="CDD" id="cd14016">
    <property type="entry name" value="STKc_CK1"/>
    <property type="match status" value="1"/>
</dbReference>
<dbReference type="Proteomes" id="UP000276776">
    <property type="component" value="Unassembled WGS sequence"/>
</dbReference>
<dbReference type="FunFam" id="1.10.510.10:FF:000596">
    <property type="entry name" value="CK1 family protein kinase"/>
    <property type="match status" value="1"/>
</dbReference>
<dbReference type="InterPro" id="IPR008271">
    <property type="entry name" value="Ser/Thr_kinase_AS"/>
</dbReference>
<reference evidence="7 8" key="2">
    <citation type="submission" date="2018-11" db="EMBL/GenBank/DDBJ databases">
        <authorList>
            <consortium name="Pathogen Informatics"/>
        </authorList>
    </citation>
    <scope>NUCLEOTIDE SEQUENCE [LARGE SCALE GENOMIC DNA]</scope>
</reference>
<feature type="region of interest" description="Disordered" evidence="5">
    <location>
        <begin position="1"/>
        <end position="35"/>
    </location>
</feature>
<dbReference type="InterPro" id="IPR011009">
    <property type="entry name" value="Kinase-like_dom_sf"/>
</dbReference>
<dbReference type="InterPro" id="IPR017441">
    <property type="entry name" value="Protein_kinase_ATP_BS"/>
</dbReference>
<evidence type="ECO:0000313" key="9">
    <source>
        <dbReference type="WBParaSite" id="TCLT_0000101201-mRNA-1"/>
    </source>
</evidence>
<keyword evidence="8" id="KW-1185">Reference proteome</keyword>
<dbReference type="PROSITE" id="PS00107">
    <property type="entry name" value="PROTEIN_KINASE_ATP"/>
    <property type="match status" value="1"/>
</dbReference>
<dbReference type="PROSITE" id="PS00108">
    <property type="entry name" value="PROTEIN_KINASE_ST"/>
    <property type="match status" value="1"/>
</dbReference>
<evidence type="ECO:0000313" key="7">
    <source>
        <dbReference type="EMBL" id="VDM96225.1"/>
    </source>
</evidence>
<accession>A0A0N5CLM0</accession>
<evidence type="ECO:0000256" key="5">
    <source>
        <dbReference type="SAM" id="MobiDB-lite"/>
    </source>
</evidence>
<dbReference type="InterPro" id="IPR050235">
    <property type="entry name" value="CK1_Ser-Thr_kinase"/>
</dbReference>
<evidence type="ECO:0000256" key="4">
    <source>
        <dbReference type="PROSITE-ProRule" id="PRU10141"/>
    </source>
</evidence>
<dbReference type="GO" id="GO:0005524">
    <property type="term" value="F:ATP binding"/>
    <property type="evidence" value="ECO:0007669"/>
    <property type="project" value="UniProtKB-UniRule"/>
</dbReference>
<dbReference type="Gene3D" id="1.10.510.10">
    <property type="entry name" value="Transferase(Phosphotransferase) domain 1"/>
    <property type="match status" value="1"/>
</dbReference>
<sequence length="549" mass="62119">MGDTPTKRKEARPKKVKTVTGTRGAKTPSTAPTHTSVGWHLIRRTEAEVWRPTGVTAAGPWPPVVAPRTQVCFPTNTAGVRPWRSMNVERARMHAPRINPSKAVKAPMYTWPAVPTRVPEMYRSESRFSSQRHEYRARGPGMNTPWARMDAGPVPMQSFGVPLGAAANQTYEQGNWPMFGGGNPVDATDTRMNATMAPGVSVVQERQALLNVEDITTGIVDVPKSSGEVSRESVPPSPGRGEDTLEWMLPYGDFVIGLNYQIQRKIGSGSFGDIYQAIEFGSGDDVAVKLEPITVRYPQLSHEYRVLKLLQGGYGIPRLRWFGVEFGYSFLIMDLLGPNLEQCFSFCDCKFSLKTVLMLASQMLPLVEYVHNKNYLHRDLKPCNFLMGTKQESHKVYLIDFGLSKRYRKSDTSEHIQFRTDKNLTGTARFASINSNRGFEISRRDDLESLAYMFLYFLRGALPWQGHSATTKKQKYDKVLEIKLSITVETLCSGLPDEFTIFLNYCRGLEFDEEPNYEHLKCLFRSLFEKSSYQMDFSFDWLVKMDSTP</sequence>
<gene>
    <name evidence="7" type="ORF">TCLT_LOCUS1013</name>
</gene>
<dbReference type="PANTHER" id="PTHR11909">
    <property type="entry name" value="CASEIN KINASE-RELATED"/>
    <property type="match status" value="1"/>
</dbReference>
<dbReference type="STRING" id="103827.A0A0N5CLM0"/>